<dbReference type="SMART" id="SM00382">
    <property type="entry name" value="AAA"/>
    <property type="match status" value="2"/>
</dbReference>
<comment type="similarity">
    <text evidence="2">Belongs to the ABC transporter superfamily. ABCG family. PDR (TC 3.A.1.205) subfamily.</text>
</comment>
<dbReference type="Pfam" id="PF06422">
    <property type="entry name" value="PDR_CDR"/>
    <property type="match status" value="1"/>
</dbReference>
<dbReference type="Proteomes" id="UP001586593">
    <property type="component" value="Unassembled WGS sequence"/>
</dbReference>
<evidence type="ECO:0000256" key="8">
    <source>
        <dbReference type="ARBA" id="ARBA00023136"/>
    </source>
</evidence>
<dbReference type="InterPro" id="IPR013525">
    <property type="entry name" value="ABC2_TM"/>
</dbReference>
<evidence type="ECO:0000256" key="6">
    <source>
        <dbReference type="ARBA" id="ARBA00022840"/>
    </source>
</evidence>
<keyword evidence="4 10" id="KW-0812">Transmembrane</keyword>
<evidence type="ECO:0000256" key="10">
    <source>
        <dbReference type="SAM" id="Phobius"/>
    </source>
</evidence>
<dbReference type="PANTHER" id="PTHR19241">
    <property type="entry name" value="ATP-BINDING CASSETTE TRANSPORTER"/>
    <property type="match status" value="1"/>
</dbReference>
<feature type="domain" description="ABC transporter" evidence="11">
    <location>
        <begin position="79"/>
        <end position="323"/>
    </location>
</feature>
<dbReference type="InterPro" id="IPR027417">
    <property type="entry name" value="P-loop_NTPase"/>
</dbReference>
<keyword evidence="3" id="KW-0813">Transport</keyword>
<keyword evidence="5" id="KW-0547">Nucleotide-binding</keyword>
<comment type="subcellular location">
    <subcellularLocation>
        <location evidence="1">Membrane</location>
        <topology evidence="1">Multi-pass membrane protein</topology>
    </subcellularLocation>
</comment>
<organism evidence="12 13">
    <name type="scientific">Phialemonium thermophilum</name>
    <dbReference type="NCBI Taxonomy" id="223376"/>
    <lineage>
        <taxon>Eukaryota</taxon>
        <taxon>Fungi</taxon>
        <taxon>Dikarya</taxon>
        <taxon>Ascomycota</taxon>
        <taxon>Pezizomycotina</taxon>
        <taxon>Sordariomycetes</taxon>
        <taxon>Sordariomycetidae</taxon>
        <taxon>Cephalothecales</taxon>
        <taxon>Cephalothecaceae</taxon>
        <taxon>Phialemonium</taxon>
    </lineage>
</organism>
<evidence type="ECO:0000259" key="11">
    <source>
        <dbReference type="PROSITE" id="PS50893"/>
    </source>
</evidence>
<keyword evidence="7 10" id="KW-1133">Transmembrane helix</keyword>
<feature type="domain" description="ABC transporter" evidence="11">
    <location>
        <begin position="757"/>
        <end position="1000"/>
    </location>
</feature>
<feature type="transmembrane region" description="Helical" evidence="10">
    <location>
        <begin position="490"/>
        <end position="516"/>
    </location>
</feature>
<evidence type="ECO:0000313" key="12">
    <source>
        <dbReference type="EMBL" id="KAL1878531.1"/>
    </source>
</evidence>
<feature type="transmembrane region" description="Helical" evidence="10">
    <location>
        <begin position="415"/>
        <end position="436"/>
    </location>
</feature>
<keyword evidence="13" id="KW-1185">Reference proteome</keyword>
<evidence type="ECO:0000256" key="2">
    <source>
        <dbReference type="ARBA" id="ARBA00006012"/>
    </source>
</evidence>
<feature type="transmembrane region" description="Helical" evidence="10">
    <location>
        <begin position="1231"/>
        <end position="1249"/>
    </location>
</feature>
<keyword evidence="6" id="KW-0067">ATP-binding</keyword>
<evidence type="ECO:0000256" key="1">
    <source>
        <dbReference type="ARBA" id="ARBA00004141"/>
    </source>
</evidence>
<feature type="transmembrane region" description="Helical" evidence="10">
    <location>
        <begin position="1121"/>
        <end position="1143"/>
    </location>
</feature>
<evidence type="ECO:0000256" key="3">
    <source>
        <dbReference type="ARBA" id="ARBA00022448"/>
    </source>
</evidence>
<dbReference type="PROSITE" id="PS00211">
    <property type="entry name" value="ABC_TRANSPORTER_1"/>
    <property type="match status" value="1"/>
</dbReference>
<evidence type="ECO:0000313" key="13">
    <source>
        <dbReference type="Proteomes" id="UP001586593"/>
    </source>
</evidence>
<evidence type="ECO:0000256" key="4">
    <source>
        <dbReference type="ARBA" id="ARBA00022692"/>
    </source>
</evidence>
<dbReference type="EMBL" id="JAZHXJ010000053">
    <property type="protein sequence ID" value="KAL1878531.1"/>
    <property type="molecule type" value="Genomic_DNA"/>
</dbReference>
<feature type="transmembrane region" description="Helical" evidence="10">
    <location>
        <begin position="528"/>
        <end position="551"/>
    </location>
</feature>
<gene>
    <name evidence="12" type="ORF">VTK73DRAFT_7872</name>
</gene>
<feature type="region of interest" description="Disordered" evidence="9">
    <location>
        <begin position="708"/>
        <end position="753"/>
    </location>
</feature>
<feature type="transmembrane region" description="Helical" evidence="10">
    <location>
        <begin position="1164"/>
        <end position="1187"/>
    </location>
</feature>
<dbReference type="InterPro" id="IPR010929">
    <property type="entry name" value="PDR_CDR_ABC"/>
</dbReference>
<feature type="transmembrane region" description="Helical" evidence="10">
    <location>
        <begin position="663"/>
        <end position="685"/>
    </location>
</feature>
<dbReference type="Pfam" id="PF00005">
    <property type="entry name" value="ABC_tran"/>
    <property type="match status" value="2"/>
</dbReference>
<dbReference type="Gene3D" id="3.40.50.300">
    <property type="entry name" value="P-loop containing nucleotide triphosphate hydrolases"/>
    <property type="match status" value="2"/>
</dbReference>
<proteinExistence type="inferred from homology"/>
<comment type="caution">
    <text evidence="12">The sequence shown here is derived from an EMBL/GenBank/DDBJ whole genome shotgun (WGS) entry which is preliminary data.</text>
</comment>
<dbReference type="Pfam" id="PF01061">
    <property type="entry name" value="ABC2_membrane"/>
    <property type="match status" value="2"/>
</dbReference>
<name>A0ABR3XS15_9PEZI</name>
<dbReference type="InterPro" id="IPR017871">
    <property type="entry name" value="ABC_transporter-like_CS"/>
</dbReference>
<dbReference type="SUPFAM" id="SSF52540">
    <property type="entry name" value="P-loop containing nucleoside triphosphate hydrolases"/>
    <property type="match status" value="2"/>
</dbReference>
<dbReference type="InterPro" id="IPR003439">
    <property type="entry name" value="ABC_transporter-like_ATP-bd"/>
</dbReference>
<accession>A0ABR3XS15</accession>
<evidence type="ECO:0000256" key="9">
    <source>
        <dbReference type="SAM" id="MobiDB-lite"/>
    </source>
</evidence>
<feature type="compositionally biased region" description="Low complexity" evidence="9">
    <location>
        <begin position="740"/>
        <end position="750"/>
    </location>
</feature>
<protein>
    <recommendedName>
        <fullName evidence="11">ABC transporter domain-containing protein</fullName>
    </recommendedName>
</protein>
<dbReference type="PROSITE" id="PS50893">
    <property type="entry name" value="ABC_TRANSPORTER_2"/>
    <property type="match status" value="2"/>
</dbReference>
<keyword evidence="8 10" id="KW-0472">Membrane</keyword>
<evidence type="ECO:0000256" key="5">
    <source>
        <dbReference type="ARBA" id="ARBA00022741"/>
    </source>
</evidence>
<dbReference type="InterPro" id="IPR003593">
    <property type="entry name" value="AAA+_ATPase"/>
</dbReference>
<reference evidence="12 13" key="1">
    <citation type="journal article" date="2024" name="Commun. Biol.">
        <title>Comparative genomic analysis of thermophilic fungi reveals convergent evolutionary adaptations and gene losses.</title>
        <authorList>
            <person name="Steindorff A.S."/>
            <person name="Aguilar-Pontes M.V."/>
            <person name="Robinson A.J."/>
            <person name="Andreopoulos B."/>
            <person name="LaButti K."/>
            <person name="Kuo A."/>
            <person name="Mondo S."/>
            <person name="Riley R."/>
            <person name="Otillar R."/>
            <person name="Haridas S."/>
            <person name="Lipzen A."/>
            <person name="Grimwood J."/>
            <person name="Schmutz J."/>
            <person name="Clum A."/>
            <person name="Reid I.D."/>
            <person name="Moisan M.C."/>
            <person name="Butler G."/>
            <person name="Nguyen T.T.M."/>
            <person name="Dewar K."/>
            <person name="Conant G."/>
            <person name="Drula E."/>
            <person name="Henrissat B."/>
            <person name="Hansel C."/>
            <person name="Singer S."/>
            <person name="Hutchinson M.I."/>
            <person name="de Vries R.P."/>
            <person name="Natvig D.O."/>
            <person name="Powell A.J."/>
            <person name="Tsang A."/>
            <person name="Grigoriev I.V."/>
        </authorList>
    </citation>
    <scope>NUCLEOTIDE SEQUENCE [LARGE SCALE GENOMIC DNA]</scope>
    <source>
        <strain evidence="12 13">ATCC 24622</strain>
    </source>
</reference>
<evidence type="ECO:0000256" key="7">
    <source>
        <dbReference type="ARBA" id="ARBA00022989"/>
    </source>
</evidence>
<sequence>MNGAEEALASPTISFIQNDDIQSRSRAVALVDAFLGSIEEEERSAARSSIVFEDLRVEGAGRGVQVAPTVRTMVQSLPNRLDPRRFRARDRSRTLLHGFHGTIAPGEMMLVIGRPGSGCTTFLKTMAGMRDEYKDTSGLLTYGGRPANQQADDPVRATFCAEEDAHLPLLTVRETLTFAIRATSHGSRSAAAVKAATEALARCFGLAGVMDTRVGNEAIRGVSGGERKRVSLAEALATCPDVLCLDNPTNGLDSSTALEVLQVVREFTRKRRCATLISLYQGSESMARIFDSVLVINHGHQIFQGAIADAESHFKRIGFVRGPRTTITDFLSSMTGDMSLRSTRAGYENAAPRTPLQLAGAFRSSIYYAPLLDAVAQTKQQTPNPASPRQVFSLPIHLQIAFCASRQFTVLMREYHTWLVEAACLVVQSLFLGTLYRDKKHVTGSFFVLESSLFYAVLVPSLRAMNEFGNTFGQRGLVIRQRRYRFYRPLSYALGLLGADALAAFVAVACNIPQYFMTGFQPDAGKFFTWLTVLFVLHLAMSMLFRACAVFASSMERAVLPVGVGFNCLVMYTGLYVTPKSMRAWLGWLRWLNPMYYAFESVIASEFGNLDYSCSDADVAPGGRNASSFDHFVCAVPGADAGRFTVSGSSFIADNFSFHTSHIWRNVGINAAIFAFFAVVSAFGMERYKLPAGRLATVFFKAEPDEIRVKSPGTSSDSDREKGEVDGDAPPLTQPHSRASRASRQVSAMSQHPRRPLVWHDLSLDVKVKGESRRLLDHLDGSVEPGSLTALMGVSGAGKTTLLNALAGRLEGGNQSGTISLGSESLPPSFGSRMGYVQQQDVHLPTQTVREALQMTSCLRPAAGKRASKSSREAHVEALISLLEMEDFADALIGRPGAGLNLEQRKRVTIGVELAMDPEILFLDEPTSGLDGQSAMQIVKLLAKLARDGFTVLCTIHQPAAELIEHFDHLILLVQGGKLAYDGSLGVKCETAITYFARHARPCQPHENPAEYFLEVVGAGSPDGRQIDWEEAWRCSEERKQRSIQLSAITCQLSQPRSVPESSTAPFSTQFAVLVRRTWLYYWREPDYLASKLAMSVGSALLNALTYMNPSLTLGGASNRIFSAFVSLIVGPPLALQTVPRFIVLRDIYQQRERARGIYRWPALVSAALAVEAPYALLTGLSYWLVWYYPVFHAGVSGHSDRAGYNLLGYLLFQLWTHALAQLISAASPTASAALAANGFVFFLFNTFAGTLSPRPSTPRGWVWFFNISPLYYLAEGVVTSALQGLRLRCDEADAVVFQPPEGQSCSAWASGAMGYVLNADANADCLYCKYREGQGYVSPPPTHDTAKPTFTPY</sequence>